<feature type="transmembrane region" description="Helical" evidence="15">
    <location>
        <begin position="307"/>
        <end position="332"/>
    </location>
</feature>
<dbReference type="GO" id="GO:0043005">
    <property type="term" value="C:neuron projection"/>
    <property type="evidence" value="ECO:0000318"/>
    <property type="project" value="GO_Central"/>
</dbReference>
<feature type="transmembrane region" description="Helical" evidence="15">
    <location>
        <begin position="506"/>
        <end position="526"/>
    </location>
</feature>
<reference evidence="16" key="2">
    <citation type="submission" date="2022-06" db="UniProtKB">
        <authorList>
            <consortium name="EnsemblMetazoa"/>
        </authorList>
    </citation>
    <scope>IDENTIFICATION</scope>
    <source>
        <strain evidence="16">PS312</strain>
    </source>
</reference>
<evidence type="ECO:0000256" key="11">
    <source>
        <dbReference type="ARBA" id="ARBA00023257"/>
    </source>
</evidence>
<feature type="chain" id="PRO_5042620796" evidence="15">
    <location>
        <begin position="19"/>
        <end position="545"/>
    </location>
</feature>
<dbReference type="Proteomes" id="UP000005239">
    <property type="component" value="Unassembled WGS sequence"/>
</dbReference>
<accession>A0A8R1UJ47</accession>
<keyword evidence="11" id="KW-0628">Postsynaptic cell membrane</keyword>
<dbReference type="GO" id="GO:0007268">
    <property type="term" value="P:chemical synaptic transmission"/>
    <property type="evidence" value="ECO:0000318"/>
    <property type="project" value="GO_Central"/>
</dbReference>
<dbReference type="InterPro" id="IPR036719">
    <property type="entry name" value="Neuro-gated_channel_TM_sf"/>
</dbReference>
<evidence type="ECO:0000256" key="10">
    <source>
        <dbReference type="ARBA" id="ARBA00023180"/>
    </source>
</evidence>
<dbReference type="InterPro" id="IPR006201">
    <property type="entry name" value="Neur_channel"/>
</dbReference>
<evidence type="ECO:0000256" key="1">
    <source>
        <dbReference type="ARBA" id="ARBA00022448"/>
    </source>
</evidence>
<dbReference type="Pfam" id="PF02931">
    <property type="entry name" value="Neur_chan_LBD"/>
    <property type="match status" value="1"/>
</dbReference>
<keyword evidence="13 15" id="KW-0407">Ion channel</keyword>
<dbReference type="PRINTS" id="PR00254">
    <property type="entry name" value="NICOTINICR"/>
</dbReference>
<keyword evidence="9" id="KW-0675">Receptor</keyword>
<keyword evidence="2" id="KW-1003">Cell membrane</keyword>
<dbReference type="SUPFAM" id="SSF90112">
    <property type="entry name" value="Neurotransmitter-gated ion-channel transmembrane pore"/>
    <property type="match status" value="1"/>
</dbReference>
<evidence type="ECO:0000256" key="3">
    <source>
        <dbReference type="ARBA" id="ARBA00022692"/>
    </source>
</evidence>
<feature type="transmembrane region" description="Helical" evidence="15">
    <location>
        <begin position="246"/>
        <end position="269"/>
    </location>
</feature>
<evidence type="ECO:0000256" key="8">
    <source>
        <dbReference type="ARBA" id="ARBA00023157"/>
    </source>
</evidence>
<keyword evidence="15" id="KW-0732">Signal</keyword>
<organism evidence="16 17">
    <name type="scientific">Pristionchus pacificus</name>
    <name type="common">Parasitic nematode worm</name>
    <dbReference type="NCBI Taxonomy" id="54126"/>
    <lineage>
        <taxon>Eukaryota</taxon>
        <taxon>Metazoa</taxon>
        <taxon>Ecdysozoa</taxon>
        <taxon>Nematoda</taxon>
        <taxon>Chromadorea</taxon>
        <taxon>Rhabditida</taxon>
        <taxon>Rhabditina</taxon>
        <taxon>Diplogasteromorpha</taxon>
        <taxon>Diplogasteroidea</taxon>
        <taxon>Neodiplogasteridae</taxon>
        <taxon>Pristionchus</taxon>
    </lineage>
</organism>
<dbReference type="GO" id="GO:0005892">
    <property type="term" value="C:acetylcholine-gated channel complex"/>
    <property type="evidence" value="ECO:0000318"/>
    <property type="project" value="GO_Central"/>
</dbReference>
<evidence type="ECO:0000256" key="6">
    <source>
        <dbReference type="ARBA" id="ARBA00023065"/>
    </source>
</evidence>
<proteinExistence type="inferred from homology"/>
<dbReference type="GO" id="GO:0005886">
    <property type="term" value="C:plasma membrane"/>
    <property type="evidence" value="ECO:0000318"/>
    <property type="project" value="GO_Central"/>
</dbReference>
<dbReference type="CDD" id="cd19064">
    <property type="entry name" value="LGIC_TM_nAChR"/>
    <property type="match status" value="1"/>
</dbReference>
<accession>A0A2A6BNY3</accession>
<evidence type="ECO:0000256" key="2">
    <source>
        <dbReference type="ARBA" id="ARBA00022475"/>
    </source>
</evidence>
<evidence type="ECO:0000256" key="5">
    <source>
        <dbReference type="ARBA" id="ARBA00023018"/>
    </source>
</evidence>
<keyword evidence="8" id="KW-1015">Disulfide bond</keyword>
<keyword evidence="4 15" id="KW-1133">Transmembrane helix</keyword>
<gene>
    <name evidence="16" type="primary">WBGene00117414</name>
</gene>
<dbReference type="SUPFAM" id="SSF63712">
    <property type="entry name" value="Nicotinic receptor ligand binding domain-like"/>
    <property type="match status" value="1"/>
</dbReference>
<feature type="signal peptide" evidence="15">
    <location>
        <begin position="1"/>
        <end position="18"/>
    </location>
</feature>
<keyword evidence="7 15" id="KW-0472">Membrane</keyword>
<reference evidence="17" key="1">
    <citation type="journal article" date="2008" name="Nat. Genet.">
        <title>The Pristionchus pacificus genome provides a unique perspective on nematode lifestyle and parasitism.</title>
        <authorList>
            <person name="Dieterich C."/>
            <person name="Clifton S.W."/>
            <person name="Schuster L.N."/>
            <person name="Chinwalla A."/>
            <person name="Delehaunty K."/>
            <person name="Dinkelacker I."/>
            <person name="Fulton L."/>
            <person name="Fulton R."/>
            <person name="Godfrey J."/>
            <person name="Minx P."/>
            <person name="Mitreva M."/>
            <person name="Roeseler W."/>
            <person name="Tian H."/>
            <person name="Witte H."/>
            <person name="Yang S.P."/>
            <person name="Wilson R.K."/>
            <person name="Sommer R.J."/>
        </authorList>
    </citation>
    <scope>NUCLEOTIDE SEQUENCE [LARGE SCALE GENOMIC DNA]</scope>
    <source>
        <strain evidence="17">PS312</strain>
    </source>
</reference>
<dbReference type="FunFam" id="2.70.170.10:FF:000013">
    <property type="entry name" value="Acetylcholine receptor subunit alpha"/>
    <property type="match status" value="1"/>
</dbReference>
<evidence type="ECO:0000313" key="16">
    <source>
        <dbReference type="EnsemblMetazoa" id="PPA27860.1"/>
    </source>
</evidence>
<dbReference type="EnsemblMetazoa" id="PPA27860.1">
    <property type="protein sequence ID" value="PPA27860.1"/>
    <property type="gene ID" value="WBGene00117414"/>
</dbReference>
<dbReference type="OrthoDB" id="5975154at2759"/>
<dbReference type="GO" id="GO:0042391">
    <property type="term" value="P:regulation of membrane potential"/>
    <property type="evidence" value="ECO:0000318"/>
    <property type="project" value="GO_Central"/>
</dbReference>
<dbReference type="InterPro" id="IPR018000">
    <property type="entry name" value="Neurotransmitter_ion_chnl_CS"/>
</dbReference>
<dbReference type="PANTHER" id="PTHR18945">
    <property type="entry name" value="NEUROTRANSMITTER GATED ION CHANNEL"/>
    <property type="match status" value="1"/>
</dbReference>
<keyword evidence="12" id="KW-1071">Ligand-gated ion channel</keyword>
<evidence type="ECO:0000256" key="13">
    <source>
        <dbReference type="ARBA" id="ARBA00023303"/>
    </source>
</evidence>
<comment type="subcellular location">
    <subcellularLocation>
        <location evidence="14">Postsynaptic cell membrane</location>
        <topology evidence="14">Multi-pass membrane protein</topology>
    </subcellularLocation>
</comment>
<dbReference type="GO" id="GO:0045202">
    <property type="term" value="C:synapse"/>
    <property type="evidence" value="ECO:0000318"/>
    <property type="project" value="GO_Central"/>
</dbReference>
<keyword evidence="10" id="KW-0325">Glycoprotein</keyword>
<dbReference type="GO" id="GO:0004888">
    <property type="term" value="F:transmembrane signaling receptor activity"/>
    <property type="evidence" value="ECO:0007669"/>
    <property type="project" value="InterPro"/>
</dbReference>
<evidence type="ECO:0000256" key="12">
    <source>
        <dbReference type="ARBA" id="ARBA00023286"/>
    </source>
</evidence>
<evidence type="ECO:0000256" key="9">
    <source>
        <dbReference type="ARBA" id="ARBA00023170"/>
    </source>
</evidence>
<name>A0A2A6BNY3_PRIPA</name>
<dbReference type="InterPro" id="IPR006202">
    <property type="entry name" value="Neur_chan_lig-bd"/>
</dbReference>
<keyword evidence="1 15" id="KW-0813">Transport</keyword>
<evidence type="ECO:0000256" key="15">
    <source>
        <dbReference type="RuleBase" id="RU000687"/>
    </source>
</evidence>
<dbReference type="PROSITE" id="PS00236">
    <property type="entry name" value="NEUROTR_ION_CHANNEL"/>
    <property type="match status" value="1"/>
</dbReference>
<evidence type="ECO:0000256" key="4">
    <source>
        <dbReference type="ARBA" id="ARBA00022989"/>
    </source>
</evidence>
<evidence type="ECO:0000256" key="7">
    <source>
        <dbReference type="ARBA" id="ARBA00023136"/>
    </source>
</evidence>
<dbReference type="Pfam" id="PF02932">
    <property type="entry name" value="Neur_chan_memb"/>
    <property type="match status" value="1"/>
</dbReference>
<dbReference type="GO" id="GO:0098662">
    <property type="term" value="P:inorganic cation transmembrane transport"/>
    <property type="evidence" value="ECO:0000318"/>
    <property type="project" value="GO_Central"/>
</dbReference>
<keyword evidence="6 15" id="KW-0406">Ion transport</keyword>
<sequence>MVFIRWFILSVVLIVTKGSVYNRLFEDLLGRYNRLIRPSEGPNDTVRIAFRLKLSDLTDVHERTQVITTNGWLIHRWFDSRLSWSPSLYGNVTSMHVPGELLWLPDIILYNNAHGSPHVSAITKADIRFDGRVTWTPPVVYNSMCKINVEWFPYDEQYCDMKFGSWTYAGSQLDLIHLMADEVVEVQTPEGIEWTVERGIDISEYQESVEFDLLSVVGKRHEKYYPCCDYPSIDITYYLNIRRKKLFYTVNLVTPCFGLATLTSFVFYLPCESHQKLQLCISVLVSLAFFFLVLLESIPPTSLCIPLIGKYLVFTMLMVTASVIMTVVVHNIHFRLPHEKVPEWVRRVFIDGIGSRLFISRTVREHRRKEKTKKRMTALNAMLILEKQFNKTLFHLEMATRERNQEMTMSTTQQLFLKLPFAQRSLSVRTKQVKTEKGPTITRQSSTDKGIFNVSRVSEKQQDEATKRLRRAERNVHYIAQTLVGRRTVDENIADWHFLSMVIDRILLIIFASIIMTGSVAILLSAPSIRDDRKPINVSPSATMP</sequence>
<keyword evidence="3 15" id="KW-0812">Transmembrane</keyword>
<protein>
    <submittedName>
        <fullName evidence="16">Acr-6</fullName>
    </submittedName>
</protein>
<dbReference type="Gene3D" id="1.20.58.390">
    <property type="entry name" value="Neurotransmitter-gated ion-channel transmembrane domain"/>
    <property type="match status" value="2"/>
</dbReference>
<dbReference type="InterPro" id="IPR036734">
    <property type="entry name" value="Neur_chan_lig-bd_sf"/>
</dbReference>
<evidence type="ECO:0000256" key="14">
    <source>
        <dbReference type="ARBA" id="ARBA00034104"/>
    </source>
</evidence>
<feature type="transmembrane region" description="Helical" evidence="15">
    <location>
        <begin position="275"/>
        <end position="295"/>
    </location>
</feature>
<dbReference type="AlphaFoldDB" id="A0A2A6BNY3"/>
<evidence type="ECO:0000313" key="17">
    <source>
        <dbReference type="Proteomes" id="UP000005239"/>
    </source>
</evidence>
<dbReference type="InterPro" id="IPR006029">
    <property type="entry name" value="Neurotrans-gated_channel_TM"/>
</dbReference>
<dbReference type="PRINTS" id="PR00252">
    <property type="entry name" value="NRIONCHANNEL"/>
</dbReference>
<dbReference type="GO" id="GO:0045211">
    <property type="term" value="C:postsynaptic membrane"/>
    <property type="evidence" value="ECO:0007669"/>
    <property type="project" value="UniProtKB-SubCell"/>
</dbReference>
<dbReference type="GO" id="GO:0022848">
    <property type="term" value="F:acetylcholine-gated monoatomic cation-selective channel activity"/>
    <property type="evidence" value="ECO:0000318"/>
    <property type="project" value="GO_Central"/>
</dbReference>
<dbReference type="Gene3D" id="2.70.170.10">
    <property type="entry name" value="Neurotransmitter-gated ion-channel ligand-binding domain"/>
    <property type="match status" value="1"/>
</dbReference>
<keyword evidence="17" id="KW-1185">Reference proteome</keyword>
<dbReference type="InterPro" id="IPR002394">
    <property type="entry name" value="Nicotinic_acetylcholine_rcpt"/>
</dbReference>
<keyword evidence="5" id="KW-0770">Synapse</keyword>
<dbReference type="InterPro" id="IPR038050">
    <property type="entry name" value="Neuro_actylchol_rec"/>
</dbReference>
<dbReference type="GO" id="GO:0034220">
    <property type="term" value="P:monoatomic ion transmembrane transport"/>
    <property type="evidence" value="ECO:0000318"/>
    <property type="project" value="GO_Central"/>
</dbReference>
<comment type="similarity">
    <text evidence="15">Belongs to the ligand-gated ion channel (TC 1.A.9) family.</text>
</comment>